<gene>
    <name evidence="5" type="ORF">GQ651_03620</name>
</gene>
<dbReference type="GO" id="GO:0043709">
    <property type="term" value="P:cell adhesion involved in single-species biofilm formation"/>
    <property type="evidence" value="ECO:0007669"/>
    <property type="project" value="TreeGrafter"/>
</dbReference>
<keyword evidence="6" id="KW-1185">Reference proteome</keyword>
<dbReference type="PANTHER" id="PTHR45138:SF9">
    <property type="entry name" value="DIGUANYLATE CYCLASE DGCM-RELATED"/>
    <property type="match status" value="1"/>
</dbReference>
<feature type="transmembrane region" description="Helical" evidence="3">
    <location>
        <begin position="49"/>
        <end position="68"/>
    </location>
</feature>
<sequence>MQDRRSTGSGVTGLSKRAIAKGRHKSGFEAFFDFLIAHSVPDSLWKTGAFTLVLVISITALFTLKTHFIHDGDLRADLEYAQAAFVVSLPFALFVSFGFLRMARMQSELARLAATDVLTGLANRRAFFEQAGTESETRGGVALVLDVDHFKRINDTYGHDVGDRCLKAVADLLRQMTRESDILGRLGGEEFAVFLVEAPQDKARAIGERLAEGIRLALDELEGQDVRVTVSVGAAGAPSTAPIGRLLAEADRRMYEAKRAGRARLVMSGEPDISAPTSVPAA</sequence>
<dbReference type="FunFam" id="3.30.70.270:FF:000001">
    <property type="entry name" value="Diguanylate cyclase domain protein"/>
    <property type="match status" value="1"/>
</dbReference>
<dbReference type="EC" id="2.7.7.65" evidence="1"/>
<feature type="domain" description="GGDEF" evidence="4">
    <location>
        <begin position="138"/>
        <end position="270"/>
    </location>
</feature>
<accession>A0A7C9IF18</accession>
<dbReference type="InterPro" id="IPR029787">
    <property type="entry name" value="Nucleotide_cyclase"/>
</dbReference>
<comment type="caution">
    <text evidence="5">The sequence shown here is derived from an EMBL/GenBank/DDBJ whole genome shotgun (WGS) entry which is preliminary data.</text>
</comment>
<dbReference type="InterPro" id="IPR050469">
    <property type="entry name" value="Diguanylate_Cyclase"/>
</dbReference>
<evidence type="ECO:0000313" key="6">
    <source>
        <dbReference type="Proteomes" id="UP000480350"/>
    </source>
</evidence>
<evidence type="ECO:0000313" key="5">
    <source>
        <dbReference type="EMBL" id="MXQ06929.1"/>
    </source>
</evidence>
<dbReference type="AlphaFoldDB" id="A0A7C9IF18"/>
<dbReference type="InterPro" id="IPR043128">
    <property type="entry name" value="Rev_trsase/Diguanyl_cyclase"/>
</dbReference>
<protein>
    <recommendedName>
        <fullName evidence="1">diguanylate cyclase</fullName>
        <ecNumber evidence="1">2.7.7.65</ecNumber>
    </recommendedName>
</protein>
<evidence type="ECO:0000256" key="2">
    <source>
        <dbReference type="ARBA" id="ARBA00034247"/>
    </source>
</evidence>
<dbReference type="CDD" id="cd01949">
    <property type="entry name" value="GGDEF"/>
    <property type="match status" value="1"/>
</dbReference>
<dbReference type="PROSITE" id="PS50887">
    <property type="entry name" value="GGDEF"/>
    <property type="match status" value="1"/>
</dbReference>
<feature type="transmembrane region" description="Helical" evidence="3">
    <location>
        <begin position="80"/>
        <end position="100"/>
    </location>
</feature>
<dbReference type="SUPFAM" id="SSF55073">
    <property type="entry name" value="Nucleotide cyclase"/>
    <property type="match status" value="1"/>
</dbReference>
<evidence type="ECO:0000256" key="3">
    <source>
        <dbReference type="SAM" id="Phobius"/>
    </source>
</evidence>
<evidence type="ECO:0000256" key="1">
    <source>
        <dbReference type="ARBA" id="ARBA00012528"/>
    </source>
</evidence>
<dbReference type="Proteomes" id="UP000480350">
    <property type="component" value="Unassembled WGS sequence"/>
</dbReference>
<dbReference type="GO" id="GO:1902201">
    <property type="term" value="P:negative regulation of bacterial-type flagellum-dependent cell motility"/>
    <property type="evidence" value="ECO:0007669"/>
    <property type="project" value="TreeGrafter"/>
</dbReference>
<dbReference type="Gene3D" id="3.30.70.270">
    <property type="match status" value="1"/>
</dbReference>
<dbReference type="RefSeq" id="WP_160762840.1">
    <property type="nucleotide sequence ID" value="NZ_WUPT01000001.1"/>
</dbReference>
<organism evidence="5 6">
    <name type="scientific">Kangsaoukella pontilimi</name>
    <dbReference type="NCBI Taxonomy" id="2691042"/>
    <lineage>
        <taxon>Bacteria</taxon>
        <taxon>Pseudomonadati</taxon>
        <taxon>Pseudomonadota</taxon>
        <taxon>Alphaproteobacteria</taxon>
        <taxon>Rhodobacterales</taxon>
        <taxon>Paracoccaceae</taxon>
        <taxon>Kangsaoukella</taxon>
    </lineage>
</organism>
<dbReference type="Pfam" id="PF00990">
    <property type="entry name" value="GGDEF"/>
    <property type="match status" value="1"/>
</dbReference>
<keyword evidence="3" id="KW-1133">Transmembrane helix</keyword>
<dbReference type="InterPro" id="IPR000160">
    <property type="entry name" value="GGDEF_dom"/>
</dbReference>
<dbReference type="PANTHER" id="PTHR45138">
    <property type="entry name" value="REGULATORY COMPONENTS OF SENSORY TRANSDUCTION SYSTEM"/>
    <property type="match status" value="1"/>
</dbReference>
<proteinExistence type="predicted"/>
<dbReference type="GO" id="GO:0005886">
    <property type="term" value="C:plasma membrane"/>
    <property type="evidence" value="ECO:0007669"/>
    <property type="project" value="TreeGrafter"/>
</dbReference>
<comment type="catalytic activity">
    <reaction evidence="2">
        <text>2 GTP = 3',3'-c-di-GMP + 2 diphosphate</text>
        <dbReference type="Rhea" id="RHEA:24898"/>
        <dbReference type="ChEBI" id="CHEBI:33019"/>
        <dbReference type="ChEBI" id="CHEBI:37565"/>
        <dbReference type="ChEBI" id="CHEBI:58805"/>
        <dbReference type="EC" id="2.7.7.65"/>
    </reaction>
</comment>
<reference evidence="5 6" key="1">
    <citation type="submission" date="2019-12" db="EMBL/GenBank/DDBJ databases">
        <authorList>
            <person name="Lee S.D."/>
        </authorList>
    </citation>
    <scope>NUCLEOTIDE SEQUENCE [LARGE SCALE GENOMIC DNA]</scope>
    <source>
        <strain evidence="5 6">GH1-50</strain>
    </source>
</reference>
<dbReference type="SMART" id="SM00267">
    <property type="entry name" value="GGDEF"/>
    <property type="match status" value="1"/>
</dbReference>
<name>A0A7C9IF18_9RHOB</name>
<dbReference type="NCBIfam" id="TIGR00254">
    <property type="entry name" value="GGDEF"/>
    <property type="match status" value="1"/>
</dbReference>
<dbReference type="GO" id="GO:0052621">
    <property type="term" value="F:diguanylate cyclase activity"/>
    <property type="evidence" value="ECO:0007669"/>
    <property type="project" value="UniProtKB-EC"/>
</dbReference>
<keyword evidence="3" id="KW-0812">Transmembrane</keyword>
<keyword evidence="3" id="KW-0472">Membrane</keyword>
<dbReference type="EMBL" id="WUPT01000001">
    <property type="protein sequence ID" value="MXQ06929.1"/>
    <property type="molecule type" value="Genomic_DNA"/>
</dbReference>
<reference evidence="5 6" key="2">
    <citation type="submission" date="2020-03" db="EMBL/GenBank/DDBJ databases">
        <title>Kangsaoukella pontilimi gen. nov., sp. nov., a new member of the family Rhodobacteraceae isolated from a tidal mudflat.</title>
        <authorList>
            <person name="Kim I.S."/>
        </authorList>
    </citation>
    <scope>NUCLEOTIDE SEQUENCE [LARGE SCALE GENOMIC DNA]</scope>
    <source>
        <strain evidence="5 6">GH1-50</strain>
    </source>
</reference>
<evidence type="ECO:0000259" key="4">
    <source>
        <dbReference type="PROSITE" id="PS50887"/>
    </source>
</evidence>